<evidence type="ECO:0000259" key="18">
    <source>
        <dbReference type="SMART" id="SM00642"/>
    </source>
</evidence>
<dbReference type="InterPro" id="IPR044901">
    <property type="entry name" value="Trehalose_TreZ_E-set_sf"/>
</dbReference>
<evidence type="ECO:0000256" key="13">
    <source>
        <dbReference type="NCBIfam" id="TIGR02402"/>
    </source>
</evidence>
<evidence type="ECO:0000256" key="1">
    <source>
        <dbReference type="ARBA" id="ARBA00004496"/>
    </source>
</evidence>
<dbReference type="CDD" id="cd02853">
    <property type="entry name" value="E_set_MTHase_like_N"/>
    <property type="match status" value="1"/>
</dbReference>
<feature type="domain" description="Glycosyl hydrolase family 13 catalytic" evidence="18">
    <location>
        <begin position="112"/>
        <end position="455"/>
    </location>
</feature>
<evidence type="ECO:0000256" key="16">
    <source>
        <dbReference type="PIRSR" id="PIRSR006337-2"/>
    </source>
</evidence>
<keyword evidence="9 14" id="KW-0326">Glycosidase</keyword>
<evidence type="ECO:0000256" key="15">
    <source>
        <dbReference type="PIRSR" id="PIRSR006337-1"/>
    </source>
</evidence>
<evidence type="ECO:0000256" key="7">
    <source>
        <dbReference type="ARBA" id="ARBA00022801"/>
    </source>
</evidence>
<dbReference type="GO" id="GO:0005737">
    <property type="term" value="C:cytoplasm"/>
    <property type="evidence" value="ECO:0007669"/>
    <property type="project" value="UniProtKB-SubCell"/>
</dbReference>
<comment type="similarity">
    <text evidence="3 14">Belongs to the glycosyl hydrolase 13 family.</text>
</comment>
<dbReference type="SUPFAM" id="SSF51445">
    <property type="entry name" value="(Trans)glycosidases"/>
    <property type="match status" value="1"/>
</dbReference>
<feature type="binding site" evidence="16">
    <location>
        <begin position="388"/>
        <end position="393"/>
    </location>
    <ligand>
        <name>substrate</name>
    </ligand>
</feature>
<dbReference type="SMART" id="SM00642">
    <property type="entry name" value="Aamy"/>
    <property type="match status" value="1"/>
</dbReference>
<name>A0A6L6V7X2_AGRVI</name>
<comment type="subcellular location">
    <subcellularLocation>
        <location evidence="1 15">Cytoplasm</location>
    </subcellularLocation>
</comment>
<comment type="catalytic activity">
    <reaction evidence="12 14">
        <text>hydrolysis of (1-&gt;4)-alpha-D-glucosidic linkage in 4-alpha-D-[(1-&gt;4)-alpha-D-glucanosyl]n trehalose to yield trehalose and (1-&gt;4)-alpha-D-glucan.</text>
        <dbReference type="EC" id="3.2.1.141"/>
    </reaction>
</comment>
<protein>
    <recommendedName>
        <fullName evidence="5 13">Malto-oligosyltrehalose trehalohydrolase</fullName>
        <shortName evidence="14">MTHase</shortName>
        <ecNumber evidence="4 13">3.2.1.141</ecNumber>
    </recommendedName>
    <alternativeName>
        <fullName evidence="11 14">4-alpha-D-((1-&gt;4)-alpha-D-glucano)trehalose trehalohydrolase</fullName>
    </alternativeName>
    <alternativeName>
        <fullName evidence="10 14">Maltooligosyl trehalose trehalohydrolase</fullName>
    </alternativeName>
</protein>
<dbReference type="UniPathway" id="UPA00299"/>
<dbReference type="InterPro" id="IPR012768">
    <property type="entry name" value="Trehalose_TreZ"/>
</dbReference>
<evidence type="ECO:0000256" key="9">
    <source>
        <dbReference type="ARBA" id="ARBA00023295"/>
    </source>
</evidence>
<feature type="site" description="Transition state stabilizer" evidence="17">
    <location>
        <position position="389"/>
    </location>
</feature>
<reference evidence="19 20" key="1">
    <citation type="submission" date="2019-12" db="EMBL/GenBank/DDBJ databases">
        <title>Whole-genome sequencing of Allorhizobium vitis.</title>
        <authorList>
            <person name="Gan H.M."/>
            <person name="Szegedi E."/>
            <person name="Burr T."/>
            <person name="Savka M.A."/>
        </authorList>
    </citation>
    <scope>NUCLEOTIDE SEQUENCE [LARGE SCALE GENOMIC DNA]</scope>
    <source>
        <strain evidence="19 20">CG516</strain>
    </source>
</reference>
<evidence type="ECO:0000256" key="6">
    <source>
        <dbReference type="ARBA" id="ARBA00022490"/>
    </source>
</evidence>
<accession>A0A6L6V7X2</accession>
<gene>
    <name evidence="19" type="primary">treZ</name>
    <name evidence="19" type="ORF">GOZ90_04190</name>
</gene>
<feature type="active site" description="Proton donor" evidence="15">
    <location>
        <position position="293"/>
    </location>
</feature>
<dbReference type="RefSeq" id="WP_156613701.1">
    <property type="nucleotide sequence ID" value="NZ_WPHR01000002.1"/>
</dbReference>
<dbReference type="SUPFAM" id="SSF81296">
    <property type="entry name" value="E set domains"/>
    <property type="match status" value="1"/>
</dbReference>
<evidence type="ECO:0000256" key="10">
    <source>
        <dbReference type="ARBA" id="ARBA00032057"/>
    </source>
</evidence>
<proteinExistence type="inferred from homology"/>
<feature type="active site" description="Nucleophile" evidence="15">
    <location>
        <position position="258"/>
    </location>
</feature>
<dbReference type="PIRSF" id="PIRSF006337">
    <property type="entry name" value="Trehalose_TreZ"/>
    <property type="match status" value="1"/>
</dbReference>
<dbReference type="InterPro" id="IPR014756">
    <property type="entry name" value="Ig_E-set"/>
</dbReference>
<evidence type="ECO:0000256" key="11">
    <source>
        <dbReference type="ARBA" id="ARBA00033284"/>
    </source>
</evidence>
<dbReference type="GO" id="GO:0033942">
    <property type="term" value="F:4-alpha-D-(1-&gt;4)-alpha-D-glucanotrehalose trehalohydrolase activity"/>
    <property type="evidence" value="ECO:0007669"/>
    <property type="project" value="UniProtKB-EC"/>
</dbReference>
<evidence type="ECO:0000256" key="3">
    <source>
        <dbReference type="ARBA" id="ARBA00008061"/>
    </source>
</evidence>
<dbReference type="Proteomes" id="UP000477951">
    <property type="component" value="Unassembled WGS sequence"/>
</dbReference>
<comment type="caution">
    <text evidence="19">The sequence shown here is derived from an EMBL/GenBank/DDBJ whole genome shotgun (WGS) entry which is preliminary data.</text>
</comment>
<dbReference type="CDD" id="cd11325">
    <property type="entry name" value="AmyAc_GTHase"/>
    <property type="match status" value="1"/>
</dbReference>
<evidence type="ECO:0000256" key="12">
    <source>
        <dbReference type="ARBA" id="ARBA00034013"/>
    </source>
</evidence>
<dbReference type="PANTHER" id="PTHR43651:SF11">
    <property type="entry name" value="MALTO-OLIGOSYLTREHALOSE TREHALOHYDROLASE"/>
    <property type="match status" value="1"/>
</dbReference>
<dbReference type="Gene3D" id="1.10.10.760">
    <property type="entry name" value="E-set domains of sugar-utilizing enzymes"/>
    <property type="match status" value="1"/>
</dbReference>
<dbReference type="Pfam" id="PF00128">
    <property type="entry name" value="Alpha-amylase"/>
    <property type="match status" value="2"/>
</dbReference>
<comment type="pathway">
    <text evidence="2 14">Glycan biosynthesis; trehalose biosynthesis.</text>
</comment>
<feature type="binding site" evidence="16">
    <location>
        <begin position="319"/>
        <end position="323"/>
    </location>
    <ligand>
        <name>substrate</name>
    </ligand>
</feature>
<dbReference type="InterPro" id="IPR006047">
    <property type="entry name" value="GH13_cat_dom"/>
</dbReference>
<dbReference type="NCBIfam" id="TIGR02402">
    <property type="entry name" value="trehalose_TreZ"/>
    <property type="match status" value="1"/>
</dbReference>
<keyword evidence="6" id="KW-0963">Cytoplasm</keyword>
<evidence type="ECO:0000256" key="8">
    <source>
        <dbReference type="ARBA" id="ARBA00023277"/>
    </source>
</evidence>
<dbReference type="EC" id="3.2.1.141" evidence="4 13"/>
<evidence type="ECO:0000256" key="14">
    <source>
        <dbReference type="PIRNR" id="PIRNR006337"/>
    </source>
</evidence>
<evidence type="ECO:0000256" key="4">
    <source>
        <dbReference type="ARBA" id="ARBA00012268"/>
    </source>
</evidence>
<feature type="binding site" evidence="16">
    <location>
        <begin position="256"/>
        <end position="261"/>
    </location>
    <ligand>
        <name>substrate</name>
    </ligand>
</feature>
<dbReference type="InterPro" id="IPR013783">
    <property type="entry name" value="Ig-like_fold"/>
</dbReference>
<keyword evidence="8" id="KW-0119">Carbohydrate metabolism</keyword>
<evidence type="ECO:0000313" key="20">
    <source>
        <dbReference type="Proteomes" id="UP000477951"/>
    </source>
</evidence>
<keyword evidence="7 14" id="KW-0378">Hydrolase</keyword>
<sequence>MQDMTFGPVLSDSGTIFSLWAPLQAKVLLKIEGQEPRAMTAGDNGWHSIEVPEVGVGCRYNFVLEDGLAVPDPASRFQPDDVHGPSEVIDPAYAWQQTQWQGLPWEEIVIYELHVGSFTPAGTFIAMIERLDHLKNLGVTALQLMPINDFPGRWNWGYDGVLPYAPDSSYGRPEDLKRLVDEAHARGICIFLDVVYNHFGPDGNYLPAYAPIFTDKHITPWGPGVNYDGDQSEAVREFVVRNAMYWVDEFRVDGLRFDAVHAIEDERKPHILHDIARRTRACAPGRSVHLIVENEDNNADLLERDGNGAPAHFTAQWNDDIHHVLHIAATGEDFGYYQDYANDTSKLGRALAEGFVYQGEHMPYSGKERGMPSTHLPPTAFISFIQNHDQIGNRAMGDRMAASQPSEALKALAAVYLLAPQIPMLFMGEEWGAKTPFPFFCDFNEELNEAVRQGRRKELSRLPGFDAEDASDPTAQTTFNSAKLSWEPDQQDGDILKFYRELLALRKEKITPLLRDTRGYVANHSSQGPVTTVCWTFNEQCLTLTANLSAENVESLVETSGECFFTFGTRPDKRLGPWAVVWQIEPR</sequence>
<dbReference type="AlphaFoldDB" id="A0A6L6V7X2"/>
<dbReference type="EMBL" id="WPHR01000002">
    <property type="protein sequence ID" value="MUZ71876.1"/>
    <property type="molecule type" value="Genomic_DNA"/>
</dbReference>
<organism evidence="19 20">
    <name type="scientific">Agrobacterium vitis</name>
    <name type="common">Rhizobium vitis</name>
    <dbReference type="NCBI Taxonomy" id="373"/>
    <lineage>
        <taxon>Bacteria</taxon>
        <taxon>Pseudomonadati</taxon>
        <taxon>Pseudomonadota</taxon>
        <taxon>Alphaproteobacteria</taxon>
        <taxon>Hyphomicrobiales</taxon>
        <taxon>Rhizobiaceae</taxon>
        <taxon>Rhizobium/Agrobacterium group</taxon>
        <taxon>Agrobacterium</taxon>
    </lineage>
</organism>
<evidence type="ECO:0000256" key="5">
    <source>
        <dbReference type="ARBA" id="ARBA00015938"/>
    </source>
</evidence>
<evidence type="ECO:0000313" key="19">
    <source>
        <dbReference type="EMBL" id="MUZ71876.1"/>
    </source>
</evidence>
<dbReference type="PANTHER" id="PTHR43651">
    <property type="entry name" value="1,4-ALPHA-GLUCAN-BRANCHING ENZYME"/>
    <property type="match status" value="1"/>
</dbReference>
<dbReference type="GO" id="GO:0005992">
    <property type="term" value="P:trehalose biosynthetic process"/>
    <property type="evidence" value="ECO:0007669"/>
    <property type="project" value="UniProtKB-UniRule"/>
</dbReference>
<dbReference type="Gene3D" id="2.60.40.10">
    <property type="entry name" value="Immunoglobulins"/>
    <property type="match status" value="1"/>
</dbReference>
<evidence type="ECO:0000256" key="2">
    <source>
        <dbReference type="ARBA" id="ARBA00005199"/>
    </source>
</evidence>
<evidence type="ECO:0000256" key="17">
    <source>
        <dbReference type="PIRSR" id="PIRSR006337-3"/>
    </source>
</evidence>
<dbReference type="Gene3D" id="3.20.20.80">
    <property type="entry name" value="Glycosidases"/>
    <property type="match status" value="1"/>
</dbReference>
<dbReference type="InterPro" id="IPR017853">
    <property type="entry name" value="GH"/>
</dbReference>